<dbReference type="Proteomes" id="UP000015101">
    <property type="component" value="Unassembled WGS sequence"/>
</dbReference>
<keyword evidence="3" id="KW-0812">Transmembrane</keyword>
<dbReference type="AlphaFoldDB" id="T1EEP8"/>
<evidence type="ECO:0000313" key="6">
    <source>
        <dbReference type="EnsemblMetazoa" id="HelroP109002"/>
    </source>
</evidence>
<gene>
    <name evidence="6" type="primary">20195050</name>
    <name evidence="5" type="ORF">HELRODRAFT_109002</name>
</gene>
<dbReference type="EMBL" id="KB095858">
    <property type="protein sequence ID" value="ESO10602.1"/>
    <property type="molecule type" value="Genomic_DNA"/>
</dbReference>
<reference evidence="7" key="1">
    <citation type="submission" date="2012-12" db="EMBL/GenBank/DDBJ databases">
        <authorList>
            <person name="Hellsten U."/>
            <person name="Grimwood J."/>
            <person name="Chapman J.A."/>
            <person name="Shapiro H."/>
            <person name="Aerts A."/>
            <person name="Otillar R.P."/>
            <person name="Terry A.Y."/>
            <person name="Boore J.L."/>
            <person name="Simakov O."/>
            <person name="Marletaz F."/>
            <person name="Cho S.-J."/>
            <person name="Edsinger-Gonzales E."/>
            <person name="Havlak P."/>
            <person name="Kuo D.-H."/>
            <person name="Larsson T."/>
            <person name="Lv J."/>
            <person name="Arendt D."/>
            <person name="Savage R."/>
            <person name="Osoegawa K."/>
            <person name="de Jong P."/>
            <person name="Lindberg D.R."/>
            <person name="Seaver E.C."/>
            <person name="Weisblat D.A."/>
            <person name="Putnam N.H."/>
            <person name="Grigoriev I.V."/>
            <person name="Rokhsar D.S."/>
        </authorList>
    </citation>
    <scope>NUCLEOTIDE SEQUENCE</scope>
</reference>
<comment type="subcellular location">
    <subcellularLocation>
        <location evidence="1">Membrane</location>
    </subcellularLocation>
</comment>
<reference evidence="5 7" key="2">
    <citation type="journal article" date="2013" name="Nature">
        <title>Insights into bilaterian evolution from three spiralian genomes.</title>
        <authorList>
            <person name="Simakov O."/>
            <person name="Marletaz F."/>
            <person name="Cho S.J."/>
            <person name="Edsinger-Gonzales E."/>
            <person name="Havlak P."/>
            <person name="Hellsten U."/>
            <person name="Kuo D.H."/>
            <person name="Larsson T."/>
            <person name="Lv J."/>
            <person name="Arendt D."/>
            <person name="Savage R."/>
            <person name="Osoegawa K."/>
            <person name="de Jong P."/>
            <person name="Grimwood J."/>
            <person name="Chapman J.A."/>
            <person name="Shapiro H."/>
            <person name="Aerts A."/>
            <person name="Otillar R.P."/>
            <person name="Terry A.Y."/>
            <person name="Boore J.L."/>
            <person name="Grigoriev I.V."/>
            <person name="Lindberg D.R."/>
            <person name="Seaver E.C."/>
            <person name="Weisblat D.A."/>
            <person name="Putnam N.H."/>
            <person name="Rokhsar D.S."/>
        </authorList>
    </citation>
    <scope>NUCLEOTIDE SEQUENCE</scope>
</reference>
<evidence type="ECO:0000313" key="7">
    <source>
        <dbReference type="Proteomes" id="UP000015101"/>
    </source>
</evidence>
<dbReference type="InterPro" id="IPR019383">
    <property type="entry name" value="Golgin_A_7/ERF4"/>
</dbReference>
<reference evidence="6" key="3">
    <citation type="submission" date="2015-06" db="UniProtKB">
        <authorList>
            <consortium name="EnsemblMetazoa"/>
        </authorList>
    </citation>
    <scope>IDENTIFICATION</scope>
</reference>
<dbReference type="RefSeq" id="XP_009010871.1">
    <property type="nucleotide sequence ID" value="XM_009012623.1"/>
</dbReference>
<dbReference type="PANTHER" id="PTHR13005">
    <property type="entry name" value="CYSTEINE-RICH HYDROPHOBIC DOMAIN PROTEIN BRAIN X-LINKED PROTEIN"/>
    <property type="match status" value="1"/>
</dbReference>
<dbReference type="STRING" id="6412.T1EEP8"/>
<evidence type="ECO:0000256" key="1">
    <source>
        <dbReference type="ARBA" id="ARBA00004370"/>
    </source>
</evidence>
<dbReference type="OrthoDB" id="67682at2759"/>
<dbReference type="FunCoup" id="T1EEP8">
    <property type="interactions" value="28"/>
</dbReference>
<dbReference type="KEGG" id="hro:HELRODRAFT_109002"/>
<dbReference type="GO" id="GO:0016020">
    <property type="term" value="C:membrane"/>
    <property type="evidence" value="ECO:0007669"/>
    <property type="project" value="UniProtKB-SubCell"/>
</dbReference>
<organism evidence="6 7">
    <name type="scientific">Helobdella robusta</name>
    <name type="common">Californian leech</name>
    <dbReference type="NCBI Taxonomy" id="6412"/>
    <lineage>
        <taxon>Eukaryota</taxon>
        <taxon>Metazoa</taxon>
        <taxon>Spiralia</taxon>
        <taxon>Lophotrochozoa</taxon>
        <taxon>Annelida</taxon>
        <taxon>Clitellata</taxon>
        <taxon>Hirudinea</taxon>
        <taxon>Rhynchobdellida</taxon>
        <taxon>Glossiphoniidae</taxon>
        <taxon>Helobdella</taxon>
    </lineage>
</organism>
<dbReference type="GeneID" id="20195050"/>
<dbReference type="CTD" id="20195050"/>
<sequence>MAADLDVIYSLEDLEGESNFNNNSRFDVLDGEQVDELTADLSNINLNSTAYNLNMHDPVIIKGTGNLTLFGLNNRFDTKFPSTLTAKVAPEEYASTIKRINLVLKKTMTMNARWLVCCSLVCCCSLGCSLWPVICMNKRTINQVEKILDYENNRLYHRLNLNWKLHKLKSDDTSMTEVVLLLEFIPKVSLFIPD</sequence>
<dbReference type="OMA" id="NYSMTEY"/>
<accession>T1EEP8</accession>
<evidence type="ECO:0000313" key="5">
    <source>
        <dbReference type="EMBL" id="ESO10602.1"/>
    </source>
</evidence>
<evidence type="ECO:0000256" key="2">
    <source>
        <dbReference type="ARBA" id="ARBA00023136"/>
    </source>
</evidence>
<protein>
    <recommendedName>
        <fullName evidence="4">Golgin subfamily A member 7/ERF4 domain-containing protein</fullName>
    </recommendedName>
</protein>
<dbReference type="InterPro" id="IPR039735">
    <property type="entry name" value="CHIC1/2"/>
</dbReference>
<name>T1EEP8_HELRO</name>
<dbReference type="InParanoid" id="T1EEP8"/>
<dbReference type="EMBL" id="AMQM01002674">
    <property type="status" value="NOT_ANNOTATED_CDS"/>
    <property type="molecule type" value="Genomic_DNA"/>
</dbReference>
<keyword evidence="3" id="KW-1133">Transmembrane helix</keyword>
<keyword evidence="7" id="KW-1185">Reference proteome</keyword>
<evidence type="ECO:0000256" key="3">
    <source>
        <dbReference type="SAM" id="Phobius"/>
    </source>
</evidence>
<dbReference type="PANTHER" id="PTHR13005:SF4">
    <property type="entry name" value="CYSTEINE-RICH HYDROPHOBIC PROTEIN"/>
    <property type="match status" value="1"/>
</dbReference>
<dbReference type="EnsemblMetazoa" id="HelroT109002">
    <property type="protein sequence ID" value="HelroP109002"/>
    <property type="gene ID" value="HelroG109002"/>
</dbReference>
<keyword evidence="2 3" id="KW-0472">Membrane</keyword>
<dbReference type="Pfam" id="PF10256">
    <property type="entry name" value="Erf4"/>
    <property type="match status" value="1"/>
</dbReference>
<proteinExistence type="predicted"/>
<feature type="transmembrane region" description="Helical" evidence="3">
    <location>
        <begin position="114"/>
        <end position="134"/>
    </location>
</feature>
<dbReference type="eggNOG" id="KOG4101">
    <property type="taxonomic scope" value="Eukaryota"/>
</dbReference>
<evidence type="ECO:0000259" key="4">
    <source>
        <dbReference type="Pfam" id="PF10256"/>
    </source>
</evidence>
<feature type="domain" description="Golgin subfamily A member 7/ERF4" evidence="4">
    <location>
        <begin position="75"/>
        <end position="163"/>
    </location>
</feature>
<dbReference type="HOGENOM" id="CLU_100628_1_0_1"/>